<evidence type="ECO:0000256" key="10">
    <source>
        <dbReference type="ARBA" id="ARBA00023299"/>
    </source>
</evidence>
<sequence>MAMQKPAARPTNPRFSSGPCAKIPTFDLANLSDAPLGRSHRAAVGKAKLKAAIEETRDILGIPADYKIGIVPASDTGAVEMALWSLLGARKATMCAWESFGAGWVTDVVKQLKIDAEVKTADYGEIVDMAAVDYDTDVVFTWNGTTSGVRMPNGDAIPADREGLTICDATSAAFAQDLPWDKLDVTTFSWQKVLGGEAAHGMLILSPRAVERLESYTPAWPLPKIFRLTKGGKLIDGIFEGATINTPSMLAVEDYLVALDWARSVGGLKGLIARADANARAIFDFCDANDWIADLAEDAATRSNTSVCLKFTDDRITDGAAFAKAVAKRLEAEGVALDVGAYRDAPAGLRIWCGGTVETADIEAMLPWLAWAYEETLAAQTEAA</sequence>
<dbReference type="GO" id="GO:0004760">
    <property type="term" value="F:L-serine-pyruvate transaminase activity"/>
    <property type="evidence" value="ECO:0007669"/>
    <property type="project" value="TreeGrafter"/>
</dbReference>
<keyword evidence="9" id="KW-0663">Pyridoxal phosphate</keyword>
<dbReference type="GO" id="GO:0004648">
    <property type="term" value="F:O-phospho-L-serine:2-oxoglutarate aminotransferase activity"/>
    <property type="evidence" value="ECO:0007669"/>
    <property type="project" value="UniProtKB-EC"/>
</dbReference>
<keyword evidence="10" id="KW-0718">Serine biosynthesis</keyword>
<keyword evidence="6 12" id="KW-0032">Aminotransferase</keyword>
<dbReference type="CDD" id="cd01494">
    <property type="entry name" value="AAT_I"/>
    <property type="match status" value="1"/>
</dbReference>
<evidence type="ECO:0000256" key="4">
    <source>
        <dbReference type="ARBA" id="ARBA00013030"/>
    </source>
</evidence>
<gene>
    <name evidence="12" type="ORF">SAMN04487940_11234</name>
</gene>
<organism evidence="12 13">
    <name type="scientific">Marinovum algicola</name>
    <dbReference type="NCBI Taxonomy" id="42444"/>
    <lineage>
        <taxon>Bacteria</taxon>
        <taxon>Pseudomonadati</taxon>
        <taxon>Pseudomonadota</taxon>
        <taxon>Alphaproteobacteria</taxon>
        <taxon>Rhodobacterales</taxon>
        <taxon>Roseobacteraceae</taxon>
        <taxon>Marinovum</taxon>
    </lineage>
</organism>
<evidence type="ECO:0000256" key="8">
    <source>
        <dbReference type="ARBA" id="ARBA00022679"/>
    </source>
</evidence>
<keyword evidence="13" id="KW-1185">Reference proteome</keyword>
<dbReference type="EC" id="2.6.1.52" evidence="4"/>
<evidence type="ECO:0000256" key="7">
    <source>
        <dbReference type="ARBA" id="ARBA00022605"/>
    </source>
</evidence>
<dbReference type="AlphaFoldDB" id="A0A975WC37"/>
<comment type="caution">
    <text evidence="12">The sequence shown here is derived from an EMBL/GenBank/DDBJ whole genome shotgun (WGS) entry which is preliminary data.</text>
</comment>
<reference evidence="12 13" key="1">
    <citation type="submission" date="2016-10" db="EMBL/GenBank/DDBJ databases">
        <authorList>
            <person name="Varghese N."/>
            <person name="Submissions S."/>
        </authorList>
    </citation>
    <scope>NUCLEOTIDE SEQUENCE [LARGE SCALE GENOMIC DNA]</scope>
    <source>
        <strain evidence="12 13">FF3</strain>
    </source>
</reference>
<evidence type="ECO:0000256" key="1">
    <source>
        <dbReference type="ARBA" id="ARBA00001933"/>
    </source>
</evidence>
<accession>A0A975WC37</accession>
<evidence type="ECO:0000256" key="6">
    <source>
        <dbReference type="ARBA" id="ARBA00022576"/>
    </source>
</evidence>
<name>A0A975WC37_9RHOB</name>
<dbReference type="InterPro" id="IPR006271">
    <property type="entry name" value="Pser_aminoTfrase_methanosarc"/>
</dbReference>
<dbReference type="RefSeq" id="WP_074837459.1">
    <property type="nucleotide sequence ID" value="NZ_CATLQZ010000010.1"/>
</dbReference>
<evidence type="ECO:0000256" key="11">
    <source>
        <dbReference type="ARBA" id="ARBA00049007"/>
    </source>
</evidence>
<evidence type="ECO:0000313" key="12">
    <source>
        <dbReference type="EMBL" id="SEJ86207.1"/>
    </source>
</evidence>
<comment type="similarity">
    <text evidence="3">Belongs to the class-V pyridoxal-phosphate-dependent aminotransferase family. SerC subfamily.</text>
</comment>
<evidence type="ECO:0000256" key="9">
    <source>
        <dbReference type="ARBA" id="ARBA00022898"/>
    </source>
</evidence>
<dbReference type="NCBIfam" id="TIGR01365">
    <property type="entry name" value="serC_2"/>
    <property type="match status" value="1"/>
</dbReference>
<comment type="pathway">
    <text evidence="2">Amino-acid biosynthesis; L-serine biosynthesis; L-serine from 3-phospho-D-glycerate: step 2/3.</text>
</comment>
<dbReference type="GeneID" id="80819436"/>
<comment type="catalytic activity">
    <reaction evidence="11">
        <text>O-phospho-L-serine + 2-oxoglutarate = 3-phosphooxypyruvate + L-glutamate</text>
        <dbReference type="Rhea" id="RHEA:14329"/>
        <dbReference type="ChEBI" id="CHEBI:16810"/>
        <dbReference type="ChEBI" id="CHEBI:18110"/>
        <dbReference type="ChEBI" id="CHEBI:29985"/>
        <dbReference type="ChEBI" id="CHEBI:57524"/>
        <dbReference type="EC" id="2.6.1.52"/>
    </reaction>
</comment>
<dbReference type="Gene3D" id="3.40.640.10">
    <property type="entry name" value="Type I PLP-dependent aspartate aminotransferase-like (Major domain)"/>
    <property type="match status" value="1"/>
</dbReference>
<keyword evidence="8" id="KW-0808">Transferase</keyword>
<keyword evidence="5" id="KW-0963">Cytoplasm</keyword>
<dbReference type="NCBIfam" id="NF002841">
    <property type="entry name" value="PRK03080.1-2"/>
    <property type="match status" value="1"/>
</dbReference>
<dbReference type="PANTHER" id="PTHR21152:SF40">
    <property type="entry name" value="ALANINE--GLYOXYLATE AMINOTRANSFERASE"/>
    <property type="match status" value="1"/>
</dbReference>
<dbReference type="InterPro" id="IPR015424">
    <property type="entry name" value="PyrdxlP-dep_Trfase"/>
</dbReference>
<dbReference type="PANTHER" id="PTHR21152">
    <property type="entry name" value="AMINOTRANSFERASE CLASS V"/>
    <property type="match status" value="1"/>
</dbReference>
<dbReference type="InterPro" id="IPR015421">
    <property type="entry name" value="PyrdxlP-dep_Trfase_major"/>
</dbReference>
<dbReference type="PIRSF" id="PIRSF000525">
    <property type="entry name" value="SerC"/>
    <property type="match status" value="1"/>
</dbReference>
<dbReference type="EMBL" id="FNYY01000012">
    <property type="protein sequence ID" value="SEJ86207.1"/>
    <property type="molecule type" value="Genomic_DNA"/>
</dbReference>
<dbReference type="InterPro" id="IPR022278">
    <property type="entry name" value="Pser_aminoTfrase"/>
</dbReference>
<evidence type="ECO:0000256" key="2">
    <source>
        <dbReference type="ARBA" id="ARBA00005099"/>
    </source>
</evidence>
<dbReference type="GO" id="GO:0019265">
    <property type="term" value="P:glycine biosynthetic process, by transamination of glyoxylate"/>
    <property type="evidence" value="ECO:0007669"/>
    <property type="project" value="TreeGrafter"/>
</dbReference>
<keyword evidence="7" id="KW-0028">Amino-acid biosynthesis</keyword>
<dbReference type="Proteomes" id="UP000182932">
    <property type="component" value="Unassembled WGS sequence"/>
</dbReference>
<evidence type="ECO:0000256" key="5">
    <source>
        <dbReference type="ARBA" id="ARBA00022490"/>
    </source>
</evidence>
<evidence type="ECO:0000256" key="3">
    <source>
        <dbReference type="ARBA" id="ARBA00006904"/>
    </source>
</evidence>
<dbReference type="SUPFAM" id="SSF53383">
    <property type="entry name" value="PLP-dependent transferases"/>
    <property type="match status" value="1"/>
</dbReference>
<comment type="cofactor">
    <cofactor evidence="1">
        <name>pyridoxal 5'-phosphate</name>
        <dbReference type="ChEBI" id="CHEBI:597326"/>
    </cofactor>
</comment>
<protein>
    <recommendedName>
        <fullName evidence="4">phosphoserine transaminase</fullName>
        <ecNumber evidence="4">2.6.1.52</ecNumber>
    </recommendedName>
</protein>
<proteinExistence type="inferred from homology"/>
<dbReference type="Gene3D" id="3.90.1150.10">
    <property type="entry name" value="Aspartate Aminotransferase, domain 1"/>
    <property type="match status" value="1"/>
</dbReference>
<dbReference type="GO" id="GO:0006564">
    <property type="term" value="P:L-serine biosynthetic process"/>
    <property type="evidence" value="ECO:0007669"/>
    <property type="project" value="UniProtKB-KW"/>
</dbReference>
<dbReference type="GO" id="GO:0008453">
    <property type="term" value="F:alanine-glyoxylate transaminase activity"/>
    <property type="evidence" value="ECO:0007669"/>
    <property type="project" value="TreeGrafter"/>
</dbReference>
<dbReference type="InterPro" id="IPR015422">
    <property type="entry name" value="PyrdxlP-dep_Trfase_small"/>
</dbReference>
<evidence type="ECO:0000313" key="13">
    <source>
        <dbReference type="Proteomes" id="UP000182932"/>
    </source>
</evidence>